<name>A0A0P1ATB4_PLAHL</name>
<protein>
    <submittedName>
        <fullName evidence="1">Uncharacterized protein</fullName>
    </submittedName>
</protein>
<dbReference type="EMBL" id="CCYD01001583">
    <property type="protein sequence ID" value="CEG45566.1"/>
    <property type="molecule type" value="Genomic_DNA"/>
</dbReference>
<dbReference type="Proteomes" id="UP000054928">
    <property type="component" value="Unassembled WGS sequence"/>
</dbReference>
<reference evidence="2" key="1">
    <citation type="submission" date="2014-09" db="EMBL/GenBank/DDBJ databases">
        <authorList>
            <person name="Sharma Rahul"/>
            <person name="Thines Marco"/>
        </authorList>
    </citation>
    <scope>NUCLEOTIDE SEQUENCE [LARGE SCALE GENOMIC DNA]</scope>
</reference>
<organism evidence="1 2">
    <name type="scientific">Plasmopara halstedii</name>
    <name type="common">Downy mildew of sunflower</name>
    <dbReference type="NCBI Taxonomy" id="4781"/>
    <lineage>
        <taxon>Eukaryota</taxon>
        <taxon>Sar</taxon>
        <taxon>Stramenopiles</taxon>
        <taxon>Oomycota</taxon>
        <taxon>Peronosporomycetes</taxon>
        <taxon>Peronosporales</taxon>
        <taxon>Peronosporaceae</taxon>
        <taxon>Plasmopara</taxon>
    </lineage>
</organism>
<evidence type="ECO:0000313" key="1">
    <source>
        <dbReference type="EMBL" id="CEG45566.1"/>
    </source>
</evidence>
<proteinExistence type="predicted"/>
<accession>A0A0P1ATB4</accession>
<evidence type="ECO:0000313" key="2">
    <source>
        <dbReference type="Proteomes" id="UP000054928"/>
    </source>
</evidence>
<sequence>MSAGKGMTNGLVRTEIFLVHPSSSKEARELYERYDAMVLNQNEDDDSDGCCWMAS</sequence>
<dbReference type="GeneID" id="36396908"/>
<dbReference type="AlphaFoldDB" id="A0A0P1ATB4"/>
<keyword evidence="2" id="KW-1185">Reference proteome</keyword>
<dbReference type="RefSeq" id="XP_024581935.1">
    <property type="nucleotide sequence ID" value="XM_024716325.1"/>
</dbReference>